<evidence type="ECO:0000313" key="2">
    <source>
        <dbReference type="EMBL" id="PDY32125.1"/>
    </source>
</evidence>
<sequence length="59" mass="6910">FPAIVGITHILVGMNMFSPLLIDPYSRIWLPLVIFVVIYSIYYLITVQLYKRIVLPKEK</sequence>
<evidence type="ECO:0000256" key="1">
    <source>
        <dbReference type="SAM" id="Phobius"/>
    </source>
</evidence>
<dbReference type="AlphaFoldDB" id="A0A2A7BHX6"/>
<feature type="non-terminal residue" evidence="2">
    <location>
        <position position="1"/>
    </location>
</feature>
<dbReference type="Proteomes" id="UP000220111">
    <property type="component" value="Unassembled WGS sequence"/>
</dbReference>
<name>A0A2A7BHX6_9BACI</name>
<proteinExistence type="predicted"/>
<feature type="transmembrane region" description="Helical" evidence="1">
    <location>
        <begin position="28"/>
        <end position="50"/>
    </location>
</feature>
<protein>
    <submittedName>
        <fullName evidence="2">ABC transporter permease</fullName>
    </submittedName>
</protein>
<dbReference type="EMBL" id="NVPQ01000270">
    <property type="protein sequence ID" value="PDY32125.1"/>
    <property type="molecule type" value="Genomic_DNA"/>
</dbReference>
<keyword evidence="1" id="KW-0812">Transmembrane</keyword>
<keyword evidence="1" id="KW-0472">Membrane</keyword>
<organism evidence="2 3">
    <name type="scientific">Bacillus wiedmannii</name>
    <dbReference type="NCBI Taxonomy" id="1890302"/>
    <lineage>
        <taxon>Bacteria</taxon>
        <taxon>Bacillati</taxon>
        <taxon>Bacillota</taxon>
        <taxon>Bacilli</taxon>
        <taxon>Bacillales</taxon>
        <taxon>Bacillaceae</taxon>
        <taxon>Bacillus</taxon>
        <taxon>Bacillus cereus group</taxon>
    </lineage>
</organism>
<comment type="caution">
    <text evidence="2">The sequence shown here is derived from an EMBL/GenBank/DDBJ whole genome shotgun (WGS) entry which is preliminary data.</text>
</comment>
<gene>
    <name evidence="2" type="ORF">COO17_31360</name>
</gene>
<reference evidence="2 3" key="1">
    <citation type="submission" date="2017-09" db="EMBL/GenBank/DDBJ databases">
        <title>Large-scale bioinformatics analysis of Bacillus genomes uncovers conserved roles of natural products in bacterial physiology.</title>
        <authorList>
            <consortium name="Agbiome Team Llc"/>
            <person name="Bleich R.M."/>
            <person name="Grubbs K.J."/>
            <person name="Santa Maria K.C."/>
            <person name="Allen S.E."/>
            <person name="Farag S."/>
            <person name="Shank E.A."/>
            <person name="Bowers A."/>
        </authorList>
    </citation>
    <scope>NUCLEOTIDE SEQUENCE [LARGE SCALE GENOMIC DNA]</scope>
    <source>
        <strain evidence="2 3">AFS098222</strain>
    </source>
</reference>
<accession>A0A2A7BHX6</accession>
<keyword evidence="1" id="KW-1133">Transmembrane helix</keyword>
<evidence type="ECO:0000313" key="3">
    <source>
        <dbReference type="Proteomes" id="UP000220111"/>
    </source>
</evidence>